<protein>
    <submittedName>
        <fullName evidence="3">Cysteine desulfurase</fullName>
        <ecNumber evidence="3">2.8.1.7</ecNumber>
    </submittedName>
</protein>
<dbReference type="SUPFAM" id="SSF53383">
    <property type="entry name" value="PLP-dependent transferases"/>
    <property type="match status" value="1"/>
</dbReference>
<evidence type="ECO:0000313" key="3">
    <source>
        <dbReference type="EMBL" id="VUX56038.1"/>
    </source>
</evidence>
<keyword evidence="1" id="KW-0663">Pyridoxal phosphate</keyword>
<dbReference type="InterPro" id="IPR000192">
    <property type="entry name" value="Aminotrans_V_dom"/>
</dbReference>
<evidence type="ECO:0000259" key="2">
    <source>
        <dbReference type="Pfam" id="PF00266"/>
    </source>
</evidence>
<sequence length="419" mass="46166">MSNLSEKTSESRSADDTLTFDAIRARFPGATESVYLNVASCGLLSTDTYQAITTHIRELRDGYVDKPSYFAAIGRVREKFATLINAGADEIAFTKNASDGLNMIAGAFDWKPGDNIVLCTELEHPNNVYPWLNVRDRYGVTIRTVPQNAGEIDVQRMADTIDNRTRLVAASSVTFSPGNRTDIETLGSVCRERGAYLMVDAAQSVGVIHTDVRGMKIDGLAVATQKALLGLYGMGFLYCRREWAESLRPAALARFSVDFGEDMHEASTGTNAEYRLMPAARRFDIGNYNYAATHALEPSLDLLLAVGSKKIDRYVSGLAAHFAHGLKDTGVPVSSGVPGSTLSHIVTAGTYDQDVHETASHPATESLAKYLRTNRVVCCVRRGMIRFSLHMYNNKADVNRVLELIRQWQSQYKGARWSE</sequence>
<dbReference type="PANTHER" id="PTHR43586">
    <property type="entry name" value="CYSTEINE DESULFURASE"/>
    <property type="match status" value="1"/>
</dbReference>
<dbReference type="AlphaFoldDB" id="A0A7D9H4X1"/>
<dbReference type="InterPro" id="IPR015422">
    <property type="entry name" value="PyrdxlP-dep_Trfase_small"/>
</dbReference>
<organism evidence="3">
    <name type="scientific">uncultured Woeseiaceae bacterium</name>
    <dbReference type="NCBI Taxonomy" id="1983305"/>
    <lineage>
        <taxon>Bacteria</taxon>
        <taxon>Pseudomonadati</taxon>
        <taxon>Pseudomonadota</taxon>
        <taxon>Gammaproteobacteria</taxon>
        <taxon>Woeseiales</taxon>
        <taxon>Woeseiaceae</taxon>
        <taxon>environmental samples</taxon>
    </lineage>
</organism>
<accession>A0A7D9H4X1</accession>
<name>A0A7D9H4X1_9GAMM</name>
<dbReference type="Gene3D" id="3.40.640.10">
    <property type="entry name" value="Type I PLP-dependent aspartate aminotransferase-like (Major domain)"/>
    <property type="match status" value="1"/>
</dbReference>
<reference evidence="3" key="1">
    <citation type="submission" date="2019-07" db="EMBL/GenBank/DDBJ databases">
        <authorList>
            <person name="Weber M."/>
            <person name="Kostadinov I."/>
            <person name="Kostadinov D I."/>
        </authorList>
    </citation>
    <scope>NUCLEOTIDE SEQUENCE</scope>
    <source>
        <strain evidence="3">Gfbio:sag-sample-m06:053724c1-46a9-4a36-b237-ea2bf867836b</strain>
    </source>
</reference>
<dbReference type="InterPro" id="IPR015421">
    <property type="entry name" value="PyrdxlP-dep_Trfase_major"/>
</dbReference>
<dbReference type="GO" id="GO:0031071">
    <property type="term" value="F:cysteine desulfurase activity"/>
    <property type="evidence" value="ECO:0007669"/>
    <property type="project" value="UniProtKB-EC"/>
</dbReference>
<dbReference type="PANTHER" id="PTHR43586:SF15">
    <property type="entry name" value="BLR3095 PROTEIN"/>
    <property type="match status" value="1"/>
</dbReference>
<dbReference type="EMBL" id="LR633967">
    <property type="protein sequence ID" value="VUX56038.1"/>
    <property type="molecule type" value="Genomic_DNA"/>
</dbReference>
<dbReference type="Gene3D" id="3.90.1150.10">
    <property type="entry name" value="Aspartate Aminotransferase, domain 1"/>
    <property type="match status" value="1"/>
</dbReference>
<keyword evidence="3" id="KW-0808">Transferase</keyword>
<dbReference type="InterPro" id="IPR015424">
    <property type="entry name" value="PyrdxlP-dep_Trfase"/>
</dbReference>
<proteinExistence type="predicted"/>
<evidence type="ECO:0000256" key="1">
    <source>
        <dbReference type="ARBA" id="ARBA00022898"/>
    </source>
</evidence>
<dbReference type="EC" id="2.8.1.7" evidence="3"/>
<gene>
    <name evidence="3" type="ORF">JTBM06_V1_240008</name>
</gene>
<feature type="domain" description="Aminotransferase class V" evidence="2">
    <location>
        <begin position="72"/>
        <end position="401"/>
    </location>
</feature>
<dbReference type="Pfam" id="PF00266">
    <property type="entry name" value="Aminotran_5"/>
    <property type="match status" value="1"/>
</dbReference>